<sequence>MKWNHRTIGQIFDDLVRSSGLFRKIRVFELNEDWEEIVGEPIANHSSIVDFADGTLIISVDDGMWLNEMKLRENVLLEKMNSAIGVEAIKRIRFRIGR</sequence>
<proteinExistence type="predicted"/>
<reference evidence="1" key="1">
    <citation type="journal article" date="2020" name="mSystems">
        <title>Genome- and Community-Level Interaction Insights into Carbon Utilization and Element Cycling Functions of Hydrothermarchaeota in Hydrothermal Sediment.</title>
        <authorList>
            <person name="Zhou Z."/>
            <person name="Liu Y."/>
            <person name="Xu W."/>
            <person name="Pan J."/>
            <person name="Luo Z.H."/>
            <person name="Li M."/>
        </authorList>
    </citation>
    <scope>NUCLEOTIDE SEQUENCE [LARGE SCALE GENOMIC DNA]</scope>
    <source>
        <strain evidence="1">SpSt-1179</strain>
    </source>
</reference>
<dbReference type="PANTHER" id="PTHR36456:SF1">
    <property type="entry name" value="UPF0232 PROTEIN SCO3875"/>
    <property type="match status" value="1"/>
</dbReference>
<dbReference type="Proteomes" id="UP000886198">
    <property type="component" value="Unassembled WGS sequence"/>
</dbReference>
<dbReference type="AlphaFoldDB" id="A0A7C1CVU5"/>
<accession>A0A7C1CVU5</accession>
<name>A0A7C1CVU5_9BACT</name>
<dbReference type="PANTHER" id="PTHR36456">
    <property type="entry name" value="UPF0232 PROTEIN SCO3875"/>
    <property type="match status" value="1"/>
</dbReference>
<dbReference type="EMBL" id="DSBT01000141">
    <property type="protein sequence ID" value="HDP77570.1"/>
    <property type="molecule type" value="Genomic_DNA"/>
</dbReference>
<evidence type="ECO:0000313" key="1">
    <source>
        <dbReference type="EMBL" id="HDP77570.1"/>
    </source>
</evidence>
<dbReference type="Pfam" id="PF05258">
    <property type="entry name" value="DciA"/>
    <property type="match status" value="1"/>
</dbReference>
<protein>
    <submittedName>
        <fullName evidence="1">DUF721 domain-containing protein</fullName>
    </submittedName>
</protein>
<comment type="caution">
    <text evidence="1">The sequence shown here is derived from an EMBL/GenBank/DDBJ whole genome shotgun (WGS) entry which is preliminary data.</text>
</comment>
<dbReference type="InterPro" id="IPR007922">
    <property type="entry name" value="DciA-like"/>
</dbReference>
<gene>
    <name evidence="1" type="ORF">ENN47_05170</name>
</gene>
<organism evidence="1">
    <name type="scientific">Mesotoga infera</name>
    <dbReference type="NCBI Taxonomy" id="1236046"/>
    <lineage>
        <taxon>Bacteria</taxon>
        <taxon>Thermotogati</taxon>
        <taxon>Thermotogota</taxon>
        <taxon>Thermotogae</taxon>
        <taxon>Kosmotogales</taxon>
        <taxon>Kosmotogaceae</taxon>
        <taxon>Mesotoga</taxon>
    </lineage>
</organism>